<dbReference type="AlphaFoldDB" id="A0AAV9XPD0"/>
<accession>A0AAV9XPD0</accession>
<evidence type="ECO:0000256" key="3">
    <source>
        <dbReference type="SAM" id="SignalP"/>
    </source>
</evidence>
<evidence type="ECO:0000313" key="4">
    <source>
        <dbReference type="EMBL" id="KAK6543853.1"/>
    </source>
</evidence>
<dbReference type="EMBL" id="JAVHJO010000001">
    <property type="protein sequence ID" value="KAK6543853.1"/>
    <property type="molecule type" value="Genomic_DNA"/>
</dbReference>
<comment type="similarity">
    <text evidence="1">Belongs to the STIG1 family.</text>
</comment>
<name>A0AAV9XPD0_9PEZI</name>
<dbReference type="Proteomes" id="UP001365542">
    <property type="component" value="Unassembled WGS sequence"/>
</dbReference>
<organism evidence="4 5">
    <name type="scientific">Orbilia ellipsospora</name>
    <dbReference type="NCBI Taxonomy" id="2528407"/>
    <lineage>
        <taxon>Eukaryota</taxon>
        <taxon>Fungi</taxon>
        <taxon>Dikarya</taxon>
        <taxon>Ascomycota</taxon>
        <taxon>Pezizomycotina</taxon>
        <taxon>Orbiliomycetes</taxon>
        <taxon>Orbiliales</taxon>
        <taxon>Orbiliaceae</taxon>
        <taxon>Orbilia</taxon>
    </lineage>
</organism>
<evidence type="ECO:0000256" key="2">
    <source>
        <dbReference type="ARBA" id="ARBA00022729"/>
    </source>
</evidence>
<comment type="caution">
    <text evidence="4">The sequence shown here is derived from an EMBL/GenBank/DDBJ whole genome shotgun (WGS) entry which is preliminary data.</text>
</comment>
<evidence type="ECO:0000256" key="1">
    <source>
        <dbReference type="ARBA" id="ARBA00006010"/>
    </source>
</evidence>
<feature type="signal peptide" evidence="3">
    <location>
        <begin position="1"/>
        <end position="21"/>
    </location>
</feature>
<evidence type="ECO:0000313" key="5">
    <source>
        <dbReference type="Proteomes" id="UP001365542"/>
    </source>
</evidence>
<dbReference type="Pfam" id="PF04885">
    <property type="entry name" value="Stig1"/>
    <property type="match status" value="1"/>
</dbReference>
<feature type="chain" id="PRO_5043508265" evidence="3">
    <location>
        <begin position="22"/>
        <end position="331"/>
    </location>
</feature>
<sequence>MRWSILQSLLYLAAGAAVAEACAADNCARRITGVQLNPPMTQRRADCSSFMAVTVNGAAAASTTTVWAATVTVTRGADTKDTPANAYYKVKRSDAVTTEYITPTAVPAYATPCSGTSRYSSACSCWGITRVTIAGANSMVTVTSTSTITVNSQPTSAPGGTEVYPGCSKPSIQCSGSCKNVMTDTKNCGTCGNTCKSDATCVNGVCSEPLCAEVPAWTGGSAKTDCTGATYTDQQLMQAPPPCFCLQGINKKFCTAYGDLPIPAWAKNCTADSNCDQGQVCGTVPFITGTKVCVRAGNPSCTNVGSTSRLFRTRAKQRRSNKIRGKRYSDH</sequence>
<reference evidence="4 5" key="1">
    <citation type="submission" date="2019-10" db="EMBL/GenBank/DDBJ databases">
        <authorList>
            <person name="Palmer J.M."/>
        </authorList>
    </citation>
    <scope>NUCLEOTIDE SEQUENCE [LARGE SCALE GENOMIC DNA]</scope>
    <source>
        <strain evidence="4 5">TWF694</strain>
    </source>
</reference>
<gene>
    <name evidence="4" type="ORF">TWF694_000580</name>
</gene>
<dbReference type="InterPro" id="IPR006969">
    <property type="entry name" value="Stig-like"/>
</dbReference>
<protein>
    <submittedName>
        <fullName evidence="4">Uncharacterized protein</fullName>
    </submittedName>
</protein>
<keyword evidence="5" id="KW-1185">Reference proteome</keyword>
<proteinExistence type="inferred from homology"/>
<keyword evidence="2 3" id="KW-0732">Signal</keyword>